<keyword evidence="2" id="KW-1185">Reference proteome</keyword>
<protein>
    <submittedName>
        <fullName evidence="1">Uncharacterized protein</fullName>
    </submittedName>
</protein>
<evidence type="ECO:0000313" key="2">
    <source>
        <dbReference type="Proteomes" id="UP001362999"/>
    </source>
</evidence>
<proteinExistence type="predicted"/>
<name>A0AAW0DGB0_9AGAR</name>
<evidence type="ECO:0000313" key="1">
    <source>
        <dbReference type="EMBL" id="KAK7050363.1"/>
    </source>
</evidence>
<accession>A0AAW0DGB0</accession>
<feature type="non-terminal residue" evidence="1">
    <location>
        <position position="1"/>
    </location>
</feature>
<reference evidence="1 2" key="1">
    <citation type="journal article" date="2024" name="J Genomics">
        <title>Draft genome sequencing and assembly of Favolaschia claudopus CIRM-BRFM 2984 isolated from oak limbs.</title>
        <authorList>
            <person name="Navarro D."/>
            <person name="Drula E."/>
            <person name="Chaduli D."/>
            <person name="Cazenave R."/>
            <person name="Ahrendt S."/>
            <person name="Wang J."/>
            <person name="Lipzen A."/>
            <person name="Daum C."/>
            <person name="Barry K."/>
            <person name="Grigoriev I.V."/>
            <person name="Favel A."/>
            <person name="Rosso M.N."/>
            <person name="Martin F."/>
        </authorList>
    </citation>
    <scope>NUCLEOTIDE SEQUENCE [LARGE SCALE GENOMIC DNA]</scope>
    <source>
        <strain evidence="1 2">CIRM-BRFM 2984</strain>
    </source>
</reference>
<comment type="caution">
    <text evidence="1">The sequence shown here is derived from an EMBL/GenBank/DDBJ whole genome shotgun (WGS) entry which is preliminary data.</text>
</comment>
<organism evidence="1 2">
    <name type="scientific">Favolaschia claudopus</name>
    <dbReference type="NCBI Taxonomy" id="2862362"/>
    <lineage>
        <taxon>Eukaryota</taxon>
        <taxon>Fungi</taxon>
        <taxon>Dikarya</taxon>
        <taxon>Basidiomycota</taxon>
        <taxon>Agaricomycotina</taxon>
        <taxon>Agaricomycetes</taxon>
        <taxon>Agaricomycetidae</taxon>
        <taxon>Agaricales</taxon>
        <taxon>Marasmiineae</taxon>
        <taxon>Mycenaceae</taxon>
        <taxon>Favolaschia</taxon>
    </lineage>
</organism>
<sequence length="268" mass="30855">WLRMRWCSEFAGERMNGLLQQVKTNKKNDDMPLTMLRQMARRCRLETKLRDEQANGSQIGQLSSILQPDTAAETKAAMPLSESKVAEILTAAKDLNEDDYELLLDYQISKGQPWLDWRHLPHPIGLLILPPCALRPTEFKMKDHVFSRRNSTWGNSNLQFKDPETGLLCTGFIDEIWQMPMEGHLQTFIVIHKHKHLPNALLGKTPYPIFPLFQATVVDTAEYNTFCIIEPHHILTHLTVYRRPKGTYGINREILVICLALNRGKLTI</sequence>
<dbReference type="Proteomes" id="UP001362999">
    <property type="component" value="Unassembled WGS sequence"/>
</dbReference>
<gene>
    <name evidence="1" type="ORF">R3P38DRAFT_2503802</name>
</gene>
<dbReference type="EMBL" id="JAWWNJ010000008">
    <property type="protein sequence ID" value="KAK7050363.1"/>
    <property type="molecule type" value="Genomic_DNA"/>
</dbReference>
<dbReference type="AlphaFoldDB" id="A0AAW0DGB0"/>